<dbReference type="Gene3D" id="1.20.920.10">
    <property type="entry name" value="Bromodomain-like"/>
    <property type="match status" value="2"/>
</dbReference>
<feature type="compositionally biased region" description="Basic and acidic residues" evidence="3">
    <location>
        <begin position="146"/>
        <end position="165"/>
    </location>
</feature>
<evidence type="ECO:0000256" key="2">
    <source>
        <dbReference type="PROSITE-ProRule" id="PRU00035"/>
    </source>
</evidence>
<keyword evidence="6" id="KW-1185">Reference proteome</keyword>
<feature type="compositionally biased region" description="Gly residues" evidence="3">
    <location>
        <begin position="210"/>
        <end position="219"/>
    </location>
</feature>
<dbReference type="SUPFAM" id="SSF47370">
    <property type="entry name" value="Bromodomain"/>
    <property type="match status" value="1"/>
</dbReference>
<dbReference type="GO" id="GO:0035267">
    <property type="term" value="C:NuA4 histone acetyltransferase complex"/>
    <property type="evidence" value="ECO:0007669"/>
    <property type="project" value="TreeGrafter"/>
</dbReference>
<feature type="region of interest" description="Disordered" evidence="3">
    <location>
        <begin position="1"/>
        <end position="430"/>
    </location>
</feature>
<protein>
    <recommendedName>
        <fullName evidence="4">Bromo domain-containing protein</fullName>
    </recommendedName>
</protein>
<keyword evidence="1 2" id="KW-0103">Bromodomain</keyword>
<dbReference type="OrthoDB" id="21449at2759"/>
<organism evidence="5 6">
    <name type="scientific">Plasmodium inui San Antonio 1</name>
    <dbReference type="NCBI Taxonomy" id="1237626"/>
    <lineage>
        <taxon>Eukaryota</taxon>
        <taxon>Sar</taxon>
        <taxon>Alveolata</taxon>
        <taxon>Apicomplexa</taxon>
        <taxon>Aconoidasida</taxon>
        <taxon>Haemosporida</taxon>
        <taxon>Plasmodiidae</taxon>
        <taxon>Plasmodium</taxon>
        <taxon>Plasmodium (Plasmodium)</taxon>
    </lineage>
</organism>
<feature type="compositionally biased region" description="Basic and acidic residues" evidence="3">
    <location>
        <begin position="237"/>
        <end position="253"/>
    </location>
</feature>
<dbReference type="VEuPathDB" id="PlasmoDB:C922_04870"/>
<feature type="compositionally biased region" description="Basic and acidic residues" evidence="3">
    <location>
        <begin position="720"/>
        <end position="744"/>
    </location>
</feature>
<dbReference type="RefSeq" id="XP_008818666.1">
    <property type="nucleotide sequence ID" value="XM_008820444.1"/>
</dbReference>
<dbReference type="Proteomes" id="UP000030640">
    <property type="component" value="Unassembled WGS sequence"/>
</dbReference>
<feature type="compositionally biased region" description="Basic and acidic residues" evidence="3">
    <location>
        <begin position="657"/>
        <end position="685"/>
    </location>
</feature>
<evidence type="ECO:0000313" key="6">
    <source>
        <dbReference type="Proteomes" id="UP000030640"/>
    </source>
</evidence>
<evidence type="ECO:0000256" key="1">
    <source>
        <dbReference type="ARBA" id="ARBA00023117"/>
    </source>
</evidence>
<reference evidence="5 6" key="1">
    <citation type="submission" date="2013-02" db="EMBL/GenBank/DDBJ databases">
        <title>The Genome Sequence of Plasmodium inui San Antonio 1.</title>
        <authorList>
            <consortium name="The Broad Institute Genome Sequencing Platform"/>
            <consortium name="The Broad Institute Genome Sequencing Center for Infectious Disease"/>
            <person name="Neafsey D."/>
            <person name="Cheeseman I."/>
            <person name="Volkman S."/>
            <person name="Adams J."/>
            <person name="Walker B."/>
            <person name="Young S.K."/>
            <person name="Zeng Q."/>
            <person name="Gargeya S."/>
            <person name="Fitzgerald M."/>
            <person name="Haas B."/>
            <person name="Abouelleil A."/>
            <person name="Alvarado L."/>
            <person name="Arachchi H.M."/>
            <person name="Berlin A.M."/>
            <person name="Chapman S.B."/>
            <person name="Dewar J."/>
            <person name="Goldberg J."/>
            <person name="Griggs A."/>
            <person name="Gujja S."/>
            <person name="Hansen M."/>
            <person name="Howarth C."/>
            <person name="Imamovic A."/>
            <person name="Larimer J."/>
            <person name="McCowan C."/>
            <person name="Murphy C."/>
            <person name="Neiman D."/>
            <person name="Pearson M."/>
            <person name="Priest M."/>
            <person name="Roberts A."/>
            <person name="Saif S."/>
            <person name="Shea T."/>
            <person name="Sisk P."/>
            <person name="Sykes S."/>
            <person name="Wortman J."/>
            <person name="Nusbaum C."/>
            <person name="Birren B."/>
        </authorList>
    </citation>
    <scope>NUCLEOTIDE SEQUENCE [LARGE SCALE GENOMIC DNA]</scope>
    <source>
        <strain evidence="5 6">San Antonio 1</strain>
    </source>
</reference>
<sequence>METRRSLRIRAGNPLKEEPGGGNTSIEREEPKAKEEPKTKGGGKAKEDAKKGAGGGANKDANKGASGEQEKEQKGKKTSQSDKNKKGIKRHAGGKRGDGQLEGVAEQDMSNGTNEPEEFSKKGNKTGKDGSNRVEATKGKATQRKKSLEEAKHITTADAASECKDVTSVNNRSERNVKGGGMLLRKRSSVTSEKDGANGSTSRSRKGKDGTGGISGSGIKGVKEENGGEYSLRRGRSKEGPRQNDSVKREDKGGGGSRSGKGGNIKGGKAGGEAIQPSGATPRKGSLGKGSPSKSSPGKGSSSARSPGGGSRSGRSRSKDSPDLGTPVDKRKNAAHAKRAKGTTPSIEVKMKGGATVGRAVGKATGKTSDTVVDATNEKRAHSVSSISVNNSLSGENASSQGKGKWKENREGGAEDEPIPDSHLIKNINSEELESNRAKYSINRSSTVEWNEQIDAGVSVIGGTKEGASKSPLNRSIKRRLSQIIDVMKKKQGFQRIGDQDEEYRIQFEGNESAGTGTKAGVDVIKGEVTSQKGKETTDAQGQKNNNGLFLQRVNLDVIYNKLHYDFYKGEDEFHRDMLVIFDRIRLAIEMEKNPKEKQNLYQLRCNAWMTYEGEFYKLLLSMRGTKEAKKFSSTQKELREQEEKYLAQLLLESNRTELEEREKKKEKKKEEKKKEEEKKREQEKAALGAKTKQGKTLPKLKGSGGGAEQRLKGQQLEGKQLEGKRLEEACPARGRADHEDTNKRPSSPSFSLEASRLLGGKKPAEGSNKPFRVRLRLSGFSLDDAVTVSKGDEDNRSGGASLRGSGTSCATSPEKGAVAAGAEPGVAAKIAAVEPLSEEWKKLIRDHVLQSLIRDSNTALYFTTPVLEDKNISDQIRSEYKNKIKKPMDYTTVSRNLDLGVYQNPSEFYKDLKLIFQNCLDFNPDILQNQYIVDAAKRAQERASNVWRKWKRRIVQAYEQGGYAGGESLTTPTMPTTVRMPPTATALPTATAPTTSIPPVSLASYIEFFKNMTKKKKKLSCLYTMWVEYLLANRVTFEELCTMRGIDWKELKEKSQAKVSSPREVNLNRFKKLNNRSLPFYVFREEYQAALRERREEVRKMEKLQAGEKLEGVVNLDDKGVRRDSAATDHPQDTNFRILLKDPRTWNQKQKLRPIEEGLPKEPTVKPFRSRKRRINNAIFFDEDIFDKYLEGKRSCVVKCARNVFLADCFYYGSVVESLRDFMAEGEDDIIGVETREEDLGDVNAKEEEMRVVNSNEEDFRGVNAKEEGIGGNQSAEAISREAATHRANKIAFRIRAVSEEKRARRGAVCKGFEESPVGEDETDVSWGARREGGDAGSGGDGADDRVVHERSLVEGDATRKGNEGTRVERPAEEPADAPAFHRIHQLANSATGPPQGRKKKKK</sequence>
<feature type="region of interest" description="Disordered" evidence="3">
    <location>
        <begin position="1315"/>
        <end position="1404"/>
    </location>
</feature>
<dbReference type="PANTHER" id="PTHR15398">
    <property type="entry name" value="BROMODOMAIN-CONTAINING PROTEIN 8"/>
    <property type="match status" value="1"/>
</dbReference>
<gene>
    <name evidence="5" type="ORF">C922_04870</name>
</gene>
<feature type="compositionally biased region" description="Basic and acidic residues" evidence="3">
    <location>
        <begin position="317"/>
        <end position="332"/>
    </location>
</feature>
<dbReference type="CDD" id="cd04369">
    <property type="entry name" value="Bromodomain"/>
    <property type="match status" value="1"/>
</dbReference>
<dbReference type="InterPro" id="IPR036427">
    <property type="entry name" value="Bromodomain-like_sf"/>
</dbReference>
<feature type="compositionally biased region" description="Basic and acidic residues" evidence="3">
    <location>
        <begin position="1344"/>
        <end position="1374"/>
    </location>
</feature>
<evidence type="ECO:0000313" key="5">
    <source>
        <dbReference type="EMBL" id="EUD64726.1"/>
    </source>
</evidence>
<dbReference type="PROSITE" id="PS50014">
    <property type="entry name" value="BROMODOMAIN_2"/>
    <property type="match status" value="1"/>
</dbReference>
<feature type="domain" description="Bromo" evidence="4">
    <location>
        <begin position="859"/>
        <end position="924"/>
    </location>
</feature>
<evidence type="ECO:0000259" key="4">
    <source>
        <dbReference type="PROSITE" id="PS50014"/>
    </source>
</evidence>
<evidence type="ECO:0000256" key="3">
    <source>
        <dbReference type="SAM" id="MobiDB-lite"/>
    </source>
</evidence>
<feature type="region of interest" description="Disordered" evidence="3">
    <location>
        <begin position="657"/>
        <end position="752"/>
    </location>
</feature>
<dbReference type="PANTHER" id="PTHR15398:SF4">
    <property type="entry name" value="BROMODOMAIN-CONTAINING PROTEIN 8 ISOFORM X1"/>
    <property type="match status" value="1"/>
</dbReference>
<dbReference type="PRINTS" id="PR00503">
    <property type="entry name" value="BROMODOMAIN"/>
</dbReference>
<feature type="compositionally biased region" description="Basic and acidic residues" evidence="3">
    <location>
        <begin position="26"/>
        <end position="51"/>
    </location>
</feature>
<feature type="compositionally biased region" description="Low complexity" evidence="3">
    <location>
        <begin position="383"/>
        <end position="394"/>
    </location>
</feature>
<dbReference type="GeneID" id="20040144"/>
<accession>W7AHI4</accession>
<name>W7AHI4_9APIC</name>
<feature type="region of interest" description="Disordered" evidence="3">
    <location>
        <begin position="789"/>
        <end position="810"/>
    </location>
</feature>
<feature type="compositionally biased region" description="Low complexity" evidence="3">
    <location>
        <begin position="282"/>
        <end position="306"/>
    </location>
</feature>
<feature type="compositionally biased region" description="Gly residues" evidence="3">
    <location>
        <begin position="254"/>
        <end position="271"/>
    </location>
</feature>
<dbReference type="InterPro" id="IPR001487">
    <property type="entry name" value="Bromodomain"/>
</dbReference>
<dbReference type="Pfam" id="PF00439">
    <property type="entry name" value="Bromodomain"/>
    <property type="match status" value="1"/>
</dbReference>
<feature type="compositionally biased region" description="Basic and acidic residues" evidence="3">
    <location>
        <begin position="118"/>
        <end position="138"/>
    </location>
</feature>
<dbReference type="SMART" id="SM00297">
    <property type="entry name" value="BROMO"/>
    <property type="match status" value="1"/>
</dbReference>
<feature type="compositionally biased region" description="Basic and acidic residues" evidence="3">
    <location>
        <begin position="68"/>
        <end position="85"/>
    </location>
</feature>
<proteinExistence type="predicted"/>
<dbReference type="EMBL" id="KI965490">
    <property type="protein sequence ID" value="EUD64726.1"/>
    <property type="molecule type" value="Genomic_DNA"/>
</dbReference>